<gene>
    <name evidence="8" type="ORF">Pfra01_002644000</name>
</gene>
<dbReference type="OrthoDB" id="128291at2759"/>
<dbReference type="AlphaFoldDB" id="A0A9W6YEX5"/>
<protein>
    <submittedName>
        <fullName evidence="8">Unnamed protein product</fullName>
    </submittedName>
</protein>
<evidence type="ECO:0000256" key="3">
    <source>
        <dbReference type="ARBA" id="ARBA00010400"/>
    </source>
</evidence>
<accession>A0A9W6YEX5</accession>
<reference evidence="8" key="1">
    <citation type="submission" date="2023-04" db="EMBL/GenBank/DDBJ databases">
        <title>Phytophthora fragariaefolia NBRC 109709.</title>
        <authorList>
            <person name="Ichikawa N."/>
            <person name="Sato H."/>
            <person name="Tonouchi N."/>
        </authorList>
    </citation>
    <scope>NUCLEOTIDE SEQUENCE</scope>
    <source>
        <strain evidence="8">NBRC 109709</strain>
    </source>
</reference>
<dbReference type="InterPro" id="IPR054463">
    <property type="entry name" value="PexRD54_WY"/>
</dbReference>
<comment type="caution">
    <text evidence="8">The sequence shown here is derived from an EMBL/GenBank/DDBJ whole genome shotgun (WGS) entry which is preliminary data.</text>
</comment>
<sequence length="527" mass="60355">MVSQGSTPVHSPTFSANLESANPMRLRQLIEFPSLILVIAFVAQLDVTTGVKQRSSIYSTWTSVYTPSESGVSTARALRAGDDGNNGERGGLSVPFTERLKRLVATATPEKLQSWLGKGKPADAVFIRMRLDKAKSWLIYSDEFTQWLNYVDDLNKVSKKETSAMSILSTHFGDAELYTMIEGAHYVTRTKDLAAKLEGKLMQHWVATAKTPDDVFHLMELDKVERDLIRNAKLHAWSKYVDDFNARYPEKATSMIPTLRLQQYDDRFMFTMAAAGMKVEATENVATKLQEQLIHAWLTSRKSPDDALIQGYLANNQSPEKVFKLLALDDVGDTILSNPLFKRWKDYVEDFNNKHPGQRQSWFDPLRWNYQWYGVERMIERAMQNPNTVSIAKSVEKEWHQYWLAQKKLPQNAFHFLGLNKAGGKTLANPKFQTWIEYLHDFNQLYPVQKTTMIDGLRANYNDINLLRIFDKAKKDPSTEKLATNLQSALIDKWVGEKIPLETLKGRFNHIPNSDEMIERYVKKLGS</sequence>
<comment type="similarity">
    <text evidence="3">Belongs to the RxLR effector family.</text>
</comment>
<evidence type="ECO:0000256" key="6">
    <source>
        <dbReference type="ARBA" id="ARBA00023026"/>
    </source>
</evidence>
<name>A0A9W6YEX5_9STRA</name>
<feature type="domain" description="RxLR effector PexRD54 WY" evidence="7">
    <location>
        <begin position="309"/>
        <end position="348"/>
    </location>
</feature>
<evidence type="ECO:0000256" key="1">
    <source>
        <dbReference type="ARBA" id="ARBA00004340"/>
    </source>
</evidence>
<evidence type="ECO:0000256" key="4">
    <source>
        <dbReference type="ARBA" id="ARBA00022525"/>
    </source>
</evidence>
<comment type="subcellular location">
    <subcellularLocation>
        <location evidence="1">Host cell</location>
    </subcellularLocation>
    <subcellularLocation>
        <location evidence="2">Secreted</location>
    </subcellularLocation>
</comment>
<evidence type="ECO:0000313" key="9">
    <source>
        <dbReference type="Proteomes" id="UP001165121"/>
    </source>
</evidence>
<organism evidence="8 9">
    <name type="scientific">Phytophthora fragariaefolia</name>
    <dbReference type="NCBI Taxonomy" id="1490495"/>
    <lineage>
        <taxon>Eukaryota</taxon>
        <taxon>Sar</taxon>
        <taxon>Stramenopiles</taxon>
        <taxon>Oomycota</taxon>
        <taxon>Peronosporomycetes</taxon>
        <taxon>Peronosporales</taxon>
        <taxon>Peronosporaceae</taxon>
        <taxon>Phytophthora</taxon>
    </lineage>
</organism>
<proteinExistence type="inferred from homology"/>
<evidence type="ECO:0000313" key="8">
    <source>
        <dbReference type="EMBL" id="GMF60828.1"/>
    </source>
</evidence>
<keyword evidence="4" id="KW-0964">Secreted</keyword>
<keyword evidence="6" id="KW-0843">Virulence</keyword>
<dbReference type="Proteomes" id="UP001165121">
    <property type="component" value="Unassembled WGS sequence"/>
</dbReference>
<feature type="domain" description="RxLR effector PexRD54 WY" evidence="7">
    <location>
        <begin position="401"/>
        <end position="438"/>
    </location>
</feature>
<dbReference type="EMBL" id="BSXT01005538">
    <property type="protein sequence ID" value="GMF60828.1"/>
    <property type="molecule type" value="Genomic_DNA"/>
</dbReference>
<dbReference type="GO" id="GO:0005576">
    <property type="term" value="C:extracellular region"/>
    <property type="evidence" value="ECO:0007669"/>
    <property type="project" value="UniProtKB-SubCell"/>
</dbReference>
<evidence type="ECO:0000256" key="5">
    <source>
        <dbReference type="ARBA" id="ARBA00022729"/>
    </source>
</evidence>
<keyword evidence="5" id="KW-0732">Signal</keyword>
<keyword evidence="9" id="KW-1185">Reference proteome</keyword>
<dbReference type="GO" id="GO:0043657">
    <property type="term" value="C:host cell"/>
    <property type="evidence" value="ECO:0007669"/>
    <property type="project" value="UniProtKB-SubCell"/>
</dbReference>
<evidence type="ECO:0000259" key="7">
    <source>
        <dbReference type="Pfam" id="PF22748"/>
    </source>
</evidence>
<evidence type="ECO:0000256" key="2">
    <source>
        <dbReference type="ARBA" id="ARBA00004613"/>
    </source>
</evidence>
<dbReference type="Pfam" id="PF22748">
    <property type="entry name" value="PexRD54_WY"/>
    <property type="match status" value="2"/>
</dbReference>